<comment type="catalytic activity">
    <reaction evidence="2">
        <text>N-terminal N-formyl-L-methionyl-[peptide] + H2O = N-terminal L-methionyl-[peptide] + formate</text>
        <dbReference type="Rhea" id="RHEA:24420"/>
        <dbReference type="Rhea" id="RHEA-COMP:10639"/>
        <dbReference type="Rhea" id="RHEA-COMP:10640"/>
        <dbReference type="ChEBI" id="CHEBI:15377"/>
        <dbReference type="ChEBI" id="CHEBI:15740"/>
        <dbReference type="ChEBI" id="CHEBI:49298"/>
        <dbReference type="ChEBI" id="CHEBI:64731"/>
        <dbReference type="EC" id="3.5.1.88"/>
    </reaction>
</comment>
<feature type="binding site" evidence="2">
    <location>
        <position position="155"/>
    </location>
    <ligand>
        <name>Fe cation</name>
        <dbReference type="ChEBI" id="CHEBI:24875"/>
    </ligand>
</feature>
<evidence type="ECO:0000256" key="2">
    <source>
        <dbReference type="HAMAP-Rule" id="MF_00163"/>
    </source>
</evidence>
<organism evidence="3 4">
    <name type="scientific">Candidatus Dojkabacteria bacterium</name>
    <dbReference type="NCBI Taxonomy" id="2099670"/>
    <lineage>
        <taxon>Bacteria</taxon>
        <taxon>Candidatus Dojkabacteria</taxon>
    </lineage>
</organism>
<dbReference type="InterPro" id="IPR036821">
    <property type="entry name" value="Peptide_deformylase_sf"/>
</dbReference>
<protein>
    <recommendedName>
        <fullName evidence="2">Peptide deformylase</fullName>
        <shortName evidence="2">PDF</shortName>
        <ecNumber evidence="2">3.5.1.88</ecNumber>
    </recommendedName>
    <alternativeName>
        <fullName evidence="2">Polypeptide deformylase</fullName>
    </alternativeName>
</protein>
<dbReference type="EMBL" id="JAGQLH010000017">
    <property type="protein sequence ID" value="MCA9385401.1"/>
    <property type="molecule type" value="Genomic_DNA"/>
</dbReference>
<dbReference type="PRINTS" id="PR01576">
    <property type="entry name" value="PDEFORMYLASE"/>
</dbReference>
<comment type="similarity">
    <text evidence="1 2">Belongs to the polypeptide deformylase family.</text>
</comment>
<evidence type="ECO:0000313" key="3">
    <source>
        <dbReference type="EMBL" id="MCA9385401.1"/>
    </source>
</evidence>
<keyword evidence="2" id="KW-0479">Metal-binding</keyword>
<name>A0A955L875_9BACT</name>
<dbReference type="PANTHER" id="PTHR10458">
    <property type="entry name" value="PEPTIDE DEFORMYLASE"/>
    <property type="match status" value="1"/>
</dbReference>
<keyword evidence="2" id="KW-0408">Iron</keyword>
<evidence type="ECO:0000313" key="4">
    <source>
        <dbReference type="Proteomes" id="UP000754563"/>
    </source>
</evidence>
<dbReference type="SUPFAM" id="SSF56420">
    <property type="entry name" value="Peptide deformylase"/>
    <property type="match status" value="1"/>
</dbReference>
<comment type="cofactor">
    <cofactor evidence="2">
        <name>Fe(2+)</name>
        <dbReference type="ChEBI" id="CHEBI:29033"/>
    </cofactor>
    <text evidence="2">Binds 1 Fe(2+) ion.</text>
</comment>
<comment type="caution">
    <text evidence="3">The sequence shown here is derived from an EMBL/GenBank/DDBJ whole genome shotgun (WGS) entry which is preliminary data.</text>
</comment>
<dbReference type="PANTHER" id="PTHR10458:SF22">
    <property type="entry name" value="PEPTIDE DEFORMYLASE"/>
    <property type="match status" value="1"/>
</dbReference>
<dbReference type="HAMAP" id="MF_00163">
    <property type="entry name" value="Pep_deformylase"/>
    <property type="match status" value="1"/>
</dbReference>
<dbReference type="GO" id="GO:0046872">
    <property type="term" value="F:metal ion binding"/>
    <property type="evidence" value="ECO:0007669"/>
    <property type="project" value="UniProtKB-KW"/>
</dbReference>
<dbReference type="Pfam" id="PF01327">
    <property type="entry name" value="Pep_deformylase"/>
    <property type="match status" value="1"/>
</dbReference>
<dbReference type="InterPro" id="IPR023635">
    <property type="entry name" value="Peptide_deformylase"/>
</dbReference>
<reference evidence="3" key="1">
    <citation type="submission" date="2020-04" db="EMBL/GenBank/DDBJ databases">
        <authorList>
            <person name="Zhang T."/>
        </authorList>
    </citation>
    <scope>NUCLEOTIDE SEQUENCE</scope>
    <source>
        <strain evidence="3">HKST-UBA11</strain>
    </source>
</reference>
<dbReference type="GO" id="GO:0042586">
    <property type="term" value="F:peptide deformylase activity"/>
    <property type="evidence" value="ECO:0007669"/>
    <property type="project" value="UniProtKB-UniRule"/>
</dbReference>
<gene>
    <name evidence="2 3" type="primary">def</name>
    <name evidence="3" type="ORF">KC717_02010</name>
</gene>
<keyword evidence="2 3" id="KW-0378">Hydrolase</keyword>
<dbReference type="NCBIfam" id="TIGR00079">
    <property type="entry name" value="pept_deformyl"/>
    <property type="match status" value="1"/>
</dbReference>
<dbReference type="NCBIfam" id="NF001159">
    <property type="entry name" value="PRK00150.1-3"/>
    <property type="match status" value="1"/>
</dbReference>
<feature type="active site" evidence="2">
    <location>
        <position position="156"/>
    </location>
</feature>
<accession>A0A955L875</accession>
<keyword evidence="2" id="KW-0648">Protein biosynthesis</keyword>
<sequence>MIKDVLQIGEPILEKPTKEVTDISSSEVKTIINDLVDTCIAMSERSAGLSSNQIGYDLRICVCRRTDLEDQSNRESSSAVDDKTLWEVMINPEITKASKDESAYWEGCLSIGETEKDTIWGPVWRPDTITLIYTNREGEKKELEATDFFSHVVQHELDHLDGVLFISKVPNPEKNLWKSPRLNEFLEKNKEFPPVA</sequence>
<reference evidence="3" key="2">
    <citation type="journal article" date="2021" name="Microbiome">
        <title>Successional dynamics and alternative stable states in a saline activated sludge microbial community over 9 years.</title>
        <authorList>
            <person name="Wang Y."/>
            <person name="Ye J."/>
            <person name="Ju F."/>
            <person name="Liu L."/>
            <person name="Boyd J.A."/>
            <person name="Deng Y."/>
            <person name="Parks D.H."/>
            <person name="Jiang X."/>
            <person name="Yin X."/>
            <person name="Woodcroft B.J."/>
            <person name="Tyson G.W."/>
            <person name="Hugenholtz P."/>
            <person name="Polz M.F."/>
            <person name="Zhang T."/>
        </authorList>
    </citation>
    <scope>NUCLEOTIDE SEQUENCE</scope>
    <source>
        <strain evidence="3">HKST-UBA11</strain>
    </source>
</reference>
<feature type="binding site" evidence="2">
    <location>
        <position position="159"/>
    </location>
    <ligand>
        <name>Fe cation</name>
        <dbReference type="ChEBI" id="CHEBI:24875"/>
    </ligand>
</feature>
<dbReference type="EC" id="3.5.1.88" evidence="2"/>
<comment type="function">
    <text evidence="2">Removes the formyl group from the N-terminal Met of newly synthesized proteins. Requires at least a dipeptide for an efficient rate of reaction. N-terminal L-methionine is a prerequisite for activity but the enzyme has broad specificity at other positions.</text>
</comment>
<dbReference type="AlphaFoldDB" id="A0A955L875"/>
<dbReference type="CDD" id="cd00487">
    <property type="entry name" value="Pep_deformylase"/>
    <property type="match status" value="1"/>
</dbReference>
<feature type="binding site" evidence="2">
    <location>
        <position position="108"/>
    </location>
    <ligand>
        <name>Fe cation</name>
        <dbReference type="ChEBI" id="CHEBI:24875"/>
    </ligand>
</feature>
<dbReference type="PIRSF" id="PIRSF004749">
    <property type="entry name" value="Pep_def"/>
    <property type="match status" value="1"/>
</dbReference>
<dbReference type="Gene3D" id="3.90.45.10">
    <property type="entry name" value="Peptide deformylase"/>
    <property type="match status" value="1"/>
</dbReference>
<dbReference type="Proteomes" id="UP000754563">
    <property type="component" value="Unassembled WGS sequence"/>
</dbReference>
<evidence type="ECO:0000256" key="1">
    <source>
        <dbReference type="ARBA" id="ARBA00010759"/>
    </source>
</evidence>
<proteinExistence type="inferred from homology"/>
<dbReference type="GO" id="GO:0006412">
    <property type="term" value="P:translation"/>
    <property type="evidence" value="ECO:0007669"/>
    <property type="project" value="UniProtKB-UniRule"/>
</dbReference>